<dbReference type="InterPro" id="IPR000182">
    <property type="entry name" value="GNAT_dom"/>
</dbReference>
<gene>
    <name evidence="4" type="primary">phnO_1</name>
    <name evidence="4" type="ORF">PAECIP111892_00899</name>
</gene>
<sequence length="144" mass="16049">MIREALPQDAAAIEALYRILLPDQQEVHVSPLRISQIAGNPESFLYVYDVAGEITGTLHLHLCMDALSGDRPIAVIERVVTAPQLRGKGYGTELMRYAEETAASRGALKIMLSSNARRVEAHHFYTQLGYDGNGSRLFKKYMNE</sequence>
<evidence type="ECO:0000313" key="4">
    <source>
        <dbReference type="EMBL" id="CAH1192248.1"/>
    </source>
</evidence>
<dbReference type="Gene3D" id="3.40.630.30">
    <property type="match status" value="1"/>
</dbReference>
<protein>
    <submittedName>
        <fullName evidence="4">Aminoalkylphosphonate N-acetyltransferase</fullName>
        <ecNumber evidence="4">2.3.1.280</ecNumber>
    </submittedName>
</protein>
<keyword evidence="1 4" id="KW-0808">Transferase</keyword>
<dbReference type="PROSITE" id="PS51186">
    <property type="entry name" value="GNAT"/>
    <property type="match status" value="1"/>
</dbReference>
<feature type="domain" description="N-acetyltransferase" evidence="3">
    <location>
        <begin position="1"/>
        <end position="144"/>
    </location>
</feature>
<dbReference type="PANTHER" id="PTHR43877:SF2">
    <property type="entry name" value="AMINOALKYLPHOSPHONATE N-ACETYLTRANSFERASE-RELATED"/>
    <property type="match status" value="1"/>
</dbReference>
<reference evidence="4" key="1">
    <citation type="submission" date="2022-01" db="EMBL/GenBank/DDBJ databases">
        <authorList>
            <person name="Criscuolo A."/>
        </authorList>
    </citation>
    <scope>NUCLEOTIDE SEQUENCE</scope>
    <source>
        <strain evidence="4">CIP111892</strain>
    </source>
</reference>
<dbReference type="Pfam" id="PF00583">
    <property type="entry name" value="Acetyltransf_1"/>
    <property type="match status" value="1"/>
</dbReference>
<dbReference type="CDD" id="cd04301">
    <property type="entry name" value="NAT_SF"/>
    <property type="match status" value="1"/>
</dbReference>
<evidence type="ECO:0000313" key="5">
    <source>
        <dbReference type="Proteomes" id="UP000838324"/>
    </source>
</evidence>
<evidence type="ECO:0000256" key="1">
    <source>
        <dbReference type="ARBA" id="ARBA00022679"/>
    </source>
</evidence>
<dbReference type="GO" id="GO:0016746">
    <property type="term" value="F:acyltransferase activity"/>
    <property type="evidence" value="ECO:0007669"/>
    <property type="project" value="UniProtKB-KW"/>
</dbReference>
<accession>A0ABN8FZ83</accession>
<comment type="caution">
    <text evidence="4">The sequence shown here is derived from an EMBL/GenBank/DDBJ whole genome shotgun (WGS) entry which is preliminary data.</text>
</comment>
<dbReference type="EMBL" id="CAKMMG010000001">
    <property type="protein sequence ID" value="CAH1192248.1"/>
    <property type="molecule type" value="Genomic_DNA"/>
</dbReference>
<keyword evidence="2 4" id="KW-0012">Acyltransferase</keyword>
<dbReference type="InterPro" id="IPR016181">
    <property type="entry name" value="Acyl_CoA_acyltransferase"/>
</dbReference>
<name>A0ABN8FZ83_9BACL</name>
<proteinExistence type="predicted"/>
<dbReference type="EC" id="2.3.1.280" evidence="4"/>
<keyword evidence="5" id="KW-1185">Reference proteome</keyword>
<dbReference type="RefSeq" id="WP_236333120.1">
    <property type="nucleotide sequence ID" value="NZ_CAKMMG010000001.1"/>
</dbReference>
<dbReference type="PANTHER" id="PTHR43877">
    <property type="entry name" value="AMINOALKYLPHOSPHONATE N-ACETYLTRANSFERASE-RELATED-RELATED"/>
    <property type="match status" value="1"/>
</dbReference>
<dbReference type="InterPro" id="IPR050832">
    <property type="entry name" value="Bact_Acetyltransf"/>
</dbReference>
<dbReference type="SUPFAM" id="SSF55729">
    <property type="entry name" value="Acyl-CoA N-acyltransferases (Nat)"/>
    <property type="match status" value="1"/>
</dbReference>
<evidence type="ECO:0000259" key="3">
    <source>
        <dbReference type="PROSITE" id="PS51186"/>
    </source>
</evidence>
<dbReference type="Proteomes" id="UP000838324">
    <property type="component" value="Unassembled WGS sequence"/>
</dbReference>
<evidence type="ECO:0000256" key="2">
    <source>
        <dbReference type="ARBA" id="ARBA00023315"/>
    </source>
</evidence>
<organism evidence="4 5">
    <name type="scientific">Paenibacillus auburnensis</name>
    <dbReference type="NCBI Taxonomy" id="2905649"/>
    <lineage>
        <taxon>Bacteria</taxon>
        <taxon>Bacillati</taxon>
        <taxon>Bacillota</taxon>
        <taxon>Bacilli</taxon>
        <taxon>Bacillales</taxon>
        <taxon>Paenibacillaceae</taxon>
        <taxon>Paenibacillus</taxon>
    </lineage>
</organism>